<evidence type="ECO:0000313" key="3">
    <source>
        <dbReference type="Proteomes" id="UP000295050"/>
    </source>
</evidence>
<dbReference type="RefSeq" id="WP_132950108.1">
    <property type="nucleotide sequence ID" value="NZ_SLXU01000001.1"/>
</dbReference>
<dbReference type="Proteomes" id="UP000295050">
    <property type="component" value="Unassembled WGS sequence"/>
</dbReference>
<feature type="compositionally biased region" description="Polar residues" evidence="1">
    <location>
        <begin position="1"/>
        <end position="11"/>
    </location>
</feature>
<reference evidence="2 3" key="1">
    <citation type="submission" date="2019-03" db="EMBL/GenBank/DDBJ databases">
        <title>Genomic Encyclopedia of Type Strains, Phase IV (KMG-IV): sequencing the most valuable type-strain genomes for metagenomic binning, comparative biology and taxonomic classification.</title>
        <authorList>
            <person name="Goeker M."/>
        </authorList>
    </citation>
    <scope>NUCLEOTIDE SEQUENCE [LARGE SCALE GENOMIC DNA]</scope>
    <source>
        <strain evidence="2 3">DSM 24766</strain>
    </source>
</reference>
<keyword evidence="3" id="KW-1185">Reference proteome</keyword>
<comment type="caution">
    <text evidence="2">The sequence shown here is derived from an EMBL/GenBank/DDBJ whole genome shotgun (WGS) entry which is preliminary data.</text>
</comment>
<dbReference type="EMBL" id="SLXU01000001">
    <property type="protein sequence ID" value="TCP63171.1"/>
    <property type="molecule type" value="Genomic_DNA"/>
</dbReference>
<gene>
    <name evidence="2" type="ORF">EV663_101438</name>
</gene>
<evidence type="ECO:0000313" key="2">
    <source>
        <dbReference type="EMBL" id="TCP63171.1"/>
    </source>
</evidence>
<proteinExistence type="predicted"/>
<evidence type="ECO:0000256" key="1">
    <source>
        <dbReference type="SAM" id="MobiDB-lite"/>
    </source>
</evidence>
<name>A0A4R2RTE9_9RHOB</name>
<protein>
    <submittedName>
        <fullName evidence="2">Uncharacterized protein</fullName>
    </submittedName>
</protein>
<sequence length="71" mass="7598">MIDSNRSSFSMRSGRAAASDGRAEIRARIEALLSNGSVAAQVNRGLTRKRGGRSPWADTPTRALRGPARDS</sequence>
<feature type="region of interest" description="Disordered" evidence="1">
    <location>
        <begin position="44"/>
        <end position="71"/>
    </location>
</feature>
<accession>A0A4R2RTE9</accession>
<feature type="region of interest" description="Disordered" evidence="1">
    <location>
        <begin position="1"/>
        <end position="21"/>
    </location>
</feature>
<organism evidence="2 3">
    <name type="scientific">Rhodovulum bhavnagarense</name>
    <dbReference type="NCBI Taxonomy" id="992286"/>
    <lineage>
        <taxon>Bacteria</taxon>
        <taxon>Pseudomonadati</taxon>
        <taxon>Pseudomonadota</taxon>
        <taxon>Alphaproteobacteria</taxon>
        <taxon>Rhodobacterales</taxon>
        <taxon>Paracoccaceae</taxon>
        <taxon>Rhodovulum</taxon>
    </lineage>
</organism>
<dbReference type="AlphaFoldDB" id="A0A4R2RTE9"/>